<gene>
    <name evidence="13" type="ORF">JD844_006732</name>
</gene>
<evidence type="ECO:0000256" key="1">
    <source>
        <dbReference type="ARBA" id="ARBA00009931"/>
    </source>
</evidence>
<feature type="domain" description="CUB" evidence="10">
    <location>
        <begin position="564"/>
        <end position="688"/>
    </location>
</feature>
<evidence type="ECO:0000313" key="14">
    <source>
        <dbReference type="Proteomes" id="UP000826234"/>
    </source>
</evidence>
<dbReference type="InterPro" id="IPR001190">
    <property type="entry name" value="SRCR"/>
</dbReference>
<dbReference type="PRINTS" id="PR00258">
    <property type="entry name" value="SPERACTRCPTR"/>
</dbReference>
<feature type="disulfide bond" evidence="8">
    <location>
        <begin position="763"/>
        <end position="773"/>
    </location>
</feature>
<feature type="domain" description="CUB" evidence="10">
    <location>
        <begin position="352"/>
        <end position="458"/>
    </location>
</feature>
<protein>
    <recommendedName>
        <fullName evidence="6">Scavenger receptor cysteine-rich domain-containing protein DMBT1</fullName>
    </recommendedName>
    <alternativeName>
        <fullName evidence="7">Deleted in malignant brain tumors 1 protein</fullName>
    </alternativeName>
    <alternativeName>
        <fullName evidence="5">Hensin</fullName>
    </alternativeName>
</protein>
<evidence type="ECO:0000256" key="4">
    <source>
        <dbReference type="ARBA" id="ARBA00023157"/>
    </source>
</evidence>
<evidence type="ECO:0000256" key="3">
    <source>
        <dbReference type="ARBA" id="ARBA00022927"/>
    </source>
</evidence>
<keyword evidence="2" id="KW-0813">Transport</keyword>
<feature type="disulfide bond" evidence="8">
    <location>
        <begin position="490"/>
        <end position="554"/>
    </location>
</feature>
<dbReference type="Gene3D" id="2.60.40.4100">
    <property type="entry name" value="Zona pellucida, ZP-C domain"/>
    <property type="match status" value="1"/>
</dbReference>
<evidence type="ECO:0000259" key="10">
    <source>
        <dbReference type="PROSITE" id="PS01180"/>
    </source>
</evidence>
<feature type="domain" description="SRCR" evidence="11">
    <location>
        <begin position="31"/>
        <end position="125"/>
    </location>
</feature>
<dbReference type="InterPro" id="IPR036772">
    <property type="entry name" value="SRCR-like_dom_sf"/>
</dbReference>
<dbReference type="CDD" id="cd00041">
    <property type="entry name" value="CUB"/>
    <property type="match status" value="5"/>
</dbReference>
<feature type="chain" id="PRO_5046419041" description="Scavenger receptor cysteine-rich domain-containing protein DMBT1" evidence="9">
    <location>
        <begin position="23"/>
        <end position="1223"/>
    </location>
</feature>
<feature type="domain" description="CUB" evidence="10">
    <location>
        <begin position="130"/>
        <end position="241"/>
    </location>
</feature>
<dbReference type="SMART" id="SM00241">
    <property type="entry name" value="ZP"/>
    <property type="match status" value="1"/>
</dbReference>
<feature type="disulfide bond" evidence="8">
    <location>
        <begin position="316"/>
        <end position="326"/>
    </location>
</feature>
<evidence type="ECO:0000256" key="7">
    <source>
        <dbReference type="ARBA" id="ARBA00047200"/>
    </source>
</evidence>
<dbReference type="Proteomes" id="UP000826234">
    <property type="component" value="Unassembled WGS sequence"/>
</dbReference>
<feature type="disulfide bond" evidence="8">
    <location>
        <begin position="285"/>
        <end position="346"/>
    </location>
</feature>
<dbReference type="InterPro" id="IPR001507">
    <property type="entry name" value="ZP_dom"/>
</dbReference>
<dbReference type="Pfam" id="PF00100">
    <property type="entry name" value="Zona_pellucida"/>
    <property type="match status" value="1"/>
</dbReference>
<keyword evidence="3" id="KW-0653">Protein transport</keyword>
<feature type="disulfide bond" evidence="8">
    <location>
        <begin position="534"/>
        <end position="544"/>
    </location>
</feature>
<evidence type="ECO:0000256" key="8">
    <source>
        <dbReference type="PROSITE-ProRule" id="PRU00196"/>
    </source>
</evidence>
<keyword evidence="9" id="KW-0732">Signal</keyword>
<dbReference type="InterPro" id="IPR042235">
    <property type="entry name" value="ZP-C_dom"/>
</dbReference>
<feature type="domain" description="SRCR" evidence="11">
    <location>
        <begin position="464"/>
        <end position="565"/>
    </location>
</feature>
<dbReference type="SMART" id="SM00202">
    <property type="entry name" value="SR"/>
    <property type="match status" value="4"/>
</dbReference>
<organism evidence="13 14">
    <name type="scientific">Phrynosoma platyrhinos</name>
    <name type="common">Desert horned lizard</name>
    <dbReference type="NCBI Taxonomy" id="52577"/>
    <lineage>
        <taxon>Eukaryota</taxon>
        <taxon>Metazoa</taxon>
        <taxon>Chordata</taxon>
        <taxon>Craniata</taxon>
        <taxon>Vertebrata</taxon>
        <taxon>Euteleostomi</taxon>
        <taxon>Lepidosauria</taxon>
        <taxon>Squamata</taxon>
        <taxon>Bifurcata</taxon>
        <taxon>Unidentata</taxon>
        <taxon>Episquamata</taxon>
        <taxon>Toxicofera</taxon>
        <taxon>Iguania</taxon>
        <taxon>Phrynosomatidae</taxon>
        <taxon>Phrynosomatinae</taxon>
        <taxon>Phrynosoma</taxon>
    </lineage>
</organism>
<feature type="disulfide bond" evidence="8">
    <location>
        <begin position="719"/>
        <end position="783"/>
    </location>
</feature>
<evidence type="ECO:0000256" key="5">
    <source>
        <dbReference type="ARBA" id="ARBA00030560"/>
    </source>
</evidence>
<comment type="caution">
    <text evidence="8">Lacks conserved residue(s) required for the propagation of feature annotation.</text>
</comment>
<accession>A0ABQ7T264</accession>
<dbReference type="PANTHER" id="PTHR48071:SF27">
    <property type="entry name" value="SCAVENGER RECEPTOR CYSTEINE-RICH TYPE 1 PROTEIN M130-LIKE"/>
    <property type="match status" value="1"/>
</dbReference>
<dbReference type="SUPFAM" id="SSF49854">
    <property type="entry name" value="Spermadhesin, CUB domain"/>
    <property type="match status" value="5"/>
</dbReference>
<dbReference type="EMBL" id="JAIPUX010001880">
    <property type="protein sequence ID" value="KAH0623685.1"/>
    <property type="molecule type" value="Genomic_DNA"/>
</dbReference>
<dbReference type="InterPro" id="IPR055355">
    <property type="entry name" value="ZP-C"/>
</dbReference>
<feature type="disulfide bond" evidence="8">
    <location>
        <begin position="732"/>
        <end position="793"/>
    </location>
</feature>
<feature type="domain" description="SRCR" evidence="11">
    <location>
        <begin position="694"/>
        <end position="794"/>
    </location>
</feature>
<sequence length="1223" mass="135683">MDNTVKLLWMTLFSSLALQAISAIIADEIYVRLRGGANNCSGHIEVYYFGGWTGVCSEQFHLIDAAVVCRQLGCGQALNTTVEVPGSVYPYLSNVDCHGDEDYLWQCSFQEGGCSDNTLAAVTCAVVSLCGGHLYDPSGHFVSPNHPAVYPNNVRCVWEIHAERDFYINLIFVYLDLEPLNFCSYDYVEIYDGPPYVAPLLGRICIWGHQTFISKSNKMSVVFASDTSYQSTGFRAHYFSIPEDVSLRLMNGSKTCEGRVEIYYKGEWGTVCGDYWDMADAQVVCRQLGCGEAFSAPRHAHFGQGSGSILLDDVNCRGNESHLWDCRSLGWHSHNCAHSEDASVTCTGSYACGGELPQSSGSISSPLYPQNYPDNADCIWTIRTWSDFQINLTFTHIDTECSFDYVEIYDGEYNSHLLGSFCSGSFRTFLSTSNVLTMRFHSDSSVTREGFHAFYFSFQGLSGLRLVNGFNGCEGRVEIRHTNSTWGTVCDDSWDLNDADVVCRQLGCGEAIRAPGSAYFGQGSGPILLDDVRCSGNESYLWLCPSNGWGVHNCGHHEDASVICSGALTTTRDTVSTTANYNCGGELYSSGSFSSPFYPGNYPNAADCIWTIRTWTSSRIRLTFGTIQTECGFDYVEIYDGYLYSQLLGRKCSGSTVTFISTSNVLTVRFHSDYSVTQTGFDAFYSSFSGMLDLQLVNGRHSCEGRVEVYINSTWGTVCDDLWDTNDAAVVCRQLGCGQPVSALGSAYFGQGSGPIHLDDVNCNGSESSLWECSSRSWGSHNCGHGEDAAVICTGRHGITTVVPSLHTVTPTANYNCGSELPYSSGSLSSPSYPGSYPNGANCTWTIRTWSGYRIRLTFTTIQTECGFDYVEVHDGYLYSPVLGRYCSGSFVTLISTSNILTVQFHSDSSVAYSGFSAFYSSFSGTLALPTNYSCGGFLGHQSGTFQSPFYPSNYPNNADCVWEIQVGSNSLITLMIQNLTLEMCDRYRCQCDSIEIYDGPHRTSPLLGRICYGSFHTFTSTSNMMAVRFRSDVSISARGFSATYYTIPADQNTMNDTPYIVSLGQNLYLQMYLHSSDSNLQLFLDTCKASPYYYDFTTLTYPIIQNGCIKDETYVTYRSPDRKILRFSFQVFDFIRRYPSVYLQCKVVVCRAYDYNSRCYQGCVNVSRSKRDTSSHEEKVDVIIGPIELQQNGIQSRNFGKPKQYASEFFHHFSSTVQCLLP</sequence>
<comment type="caution">
    <text evidence="13">The sequence shown here is derived from an EMBL/GenBank/DDBJ whole genome shotgun (WGS) entry which is preliminary data.</text>
</comment>
<keyword evidence="4 8" id="KW-1015">Disulfide bond</keyword>
<feature type="domain" description="SRCR" evidence="11">
    <location>
        <begin position="247"/>
        <end position="347"/>
    </location>
</feature>
<dbReference type="PROSITE" id="PS01180">
    <property type="entry name" value="CUB"/>
    <property type="match status" value="5"/>
</dbReference>
<dbReference type="Pfam" id="PF00530">
    <property type="entry name" value="SRCR"/>
    <property type="match status" value="4"/>
</dbReference>
<dbReference type="PROSITE" id="PS00420">
    <property type="entry name" value="SRCR_1"/>
    <property type="match status" value="2"/>
</dbReference>
<feature type="signal peptide" evidence="9">
    <location>
        <begin position="1"/>
        <end position="22"/>
    </location>
</feature>
<evidence type="ECO:0000259" key="12">
    <source>
        <dbReference type="PROSITE" id="PS51034"/>
    </source>
</evidence>
<evidence type="ECO:0000256" key="2">
    <source>
        <dbReference type="ARBA" id="ARBA00022448"/>
    </source>
</evidence>
<dbReference type="PROSITE" id="PS51034">
    <property type="entry name" value="ZP_2"/>
    <property type="match status" value="1"/>
</dbReference>
<evidence type="ECO:0000256" key="6">
    <source>
        <dbReference type="ARBA" id="ARBA00047197"/>
    </source>
</evidence>
<dbReference type="SUPFAM" id="SSF56487">
    <property type="entry name" value="SRCR-like"/>
    <property type="match status" value="4"/>
</dbReference>
<feature type="domain" description="ZP" evidence="12">
    <location>
        <begin position="886"/>
        <end position="1167"/>
    </location>
</feature>
<dbReference type="Pfam" id="PF00431">
    <property type="entry name" value="CUB"/>
    <property type="match status" value="5"/>
</dbReference>
<evidence type="ECO:0000256" key="9">
    <source>
        <dbReference type="SAM" id="SignalP"/>
    </source>
</evidence>
<proteinExistence type="inferred from homology"/>
<name>A0ABQ7T264_PHRPL</name>
<dbReference type="PANTHER" id="PTHR48071">
    <property type="entry name" value="SRCR DOMAIN-CONTAINING PROTEIN"/>
    <property type="match status" value="1"/>
</dbReference>
<dbReference type="SMART" id="SM00042">
    <property type="entry name" value="CUB"/>
    <property type="match status" value="5"/>
</dbReference>
<dbReference type="Gene3D" id="2.60.120.290">
    <property type="entry name" value="Spermadhesin, CUB domain"/>
    <property type="match status" value="5"/>
</dbReference>
<dbReference type="Gene3D" id="3.10.250.10">
    <property type="entry name" value="SRCR-like domain"/>
    <property type="match status" value="4"/>
</dbReference>
<feature type="domain" description="CUB" evidence="10">
    <location>
        <begin position="817"/>
        <end position="923"/>
    </location>
</feature>
<dbReference type="PROSITE" id="PS50287">
    <property type="entry name" value="SRCR_2"/>
    <property type="match status" value="4"/>
</dbReference>
<feature type="disulfide bond" evidence="8">
    <location>
        <begin position="272"/>
        <end position="336"/>
    </location>
</feature>
<dbReference type="InterPro" id="IPR035914">
    <property type="entry name" value="Sperma_CUB_dom_sf"/>
</dbReference>
<reference evidence="13 14" key="1">
    <citation type="journal article" date="2022" name="Gigascience">
        <title>A chromosome-level genome assembly and annotation of the desert horned lizard, Phrynosoma platyrhinos, provides insight into chromosomal rearrangements among reptiles.</title>
        <authorList>
            <person name="Koochekian N."/>
            <person name="Ascanio A."/>
            <person name="Farleigh K."/>
            <person name="Card D.C."/>
            <person name="Schield D.R."/>
            <person name="Castoe T.A."/>
            <person name="Jezkova T."/>
        </authorList>
    </citation>
    <scope>NUCLEOTIDE SEQUENCE [LARGE SCALE GENOMIC DNA]</scope>
    <source>
        <strain evidence="13">NK-2021</strain>
    </source>
</reference>
<feature type="domain" description="CUB" evidence="10">
    <location>
        <begin position="935"/>
        <end position="1048"/>
    </location>
</feature>
<dbReference type="InterPro" id="IPR000859">
    <property type="entry name" value="CUB_dom"/>
</dbReference>
<comment type="similarity">
    <text evidence="1">Belongs to the DMBT1 family.</text>
</comment>
<keyword evidence="14" id="KW-1185">Reference proteome</keyword>
<feature type="disulfide bond" evidence="8">
    <location>
        <begin position="503"/>
        <end position="564"/>
    </location>
</feature>
<feature type="disulfide bond" evidence="8">
    <location>
        <begin position="97"/>
        <end position="107"/>
    </location>
</feature>
<evidence type="ECO:0000313" key="13">
    <source>
        <dbReference type="EMBL" id="KAH0623685.1"/>
    </source>
</evidence>
<evidence type="ECO:0000259" key="11">
    <source>
        <dbReference type="PROSITE" id="PS50287"/>
    </source>
</evidence>